<comment type="pathway">
    <text evidence="4">Phospholipid metabolism.</text>
</comment>
<protein>
    <submittedName>
        <fullName evidence="6">SAM-dependent methyltransferase</fullName>
    </submittedName>
</protein>
<dbReference type="GO" id="GO:0032259">
    <property type="term" value="P:methylation"/>
    <property type="evidence" value="ECO:0007669"/>
    <property type="project" value="UniProtKB-KW"/>
</dbReference>
<evidence type="ECO:0000256" key="4">
    <source>
        <dbReference type="ARBA" id="ARBA00025707"/>
    </source>
</evidence>
<dbReference type="InterPro" id="IPR029063">
    <property type="entry name" value="SAM-dependent_MTases_sf"/>
</dbReference>
<sequence>MMKIIKILSQNAKYPKGIIGNFILSAMNLGHNKTALWAISKINLQDKKIVLDIGCGGGKNISNFINLNKNLIVFGIDCSKTSVEKSIKTNKNLIDEKRVFISNQDVLSMDFEDEKFDLITAFNTTYFWSDIKRGFELVRRVLKPNGEFMILNDGGSKQALEKYSKTINVENMLLCDEYENLLKKLHFKNIKIYKHKNERTVCIVSTK</sequence>
<reference evidence="7" key="1">
    <citation type="submission" date="2017-10" db="EMBL/GenBank/DDBJ databases">
        <title>Campylobacter species from seals.</title>
        <authorList>
            <person name="Gilbert M.J."/>
            <person name="Zomer A.L."/>
            <person name="Timmerman A.J."/>
            <person name="Duim B."/>
            <person name="Wagenaar J.A."/>
        </authorList>
    </citation>
    <scope>NUCLEOTIDE SEQUENCE [LARGE SCALE GENOMIC DNA]</scope>
    <source>
        <strain evidence="7">17S00004-5</strain>
    </source>
</reference>
<dbReference type="PANTHER" id="PTHR44307">
    <property type="entry name" value="PHOSPHOETHANOLAMINE METHYLTRANSFERASE"/>
    <property type="match status" value="1"/>
</dbReference>
<dbReference type="PANTHER" id="PTHR44307:SF2">
    <property type="entry name" value="PHOSPHOETHANOLAMINE METHYLTRANSFERASE ISOFORM X1"/>
    <property type="match status" value="1"/>
</dbReference>
<evidence type="ECO:0000259" key="5">
    <source>
        <dbReference type="Pfam" id="PF13847"/>
    </source>
</evidence>
<proteinExistence type="predicted"/>
<evidence type="ECO:0000313" key="7">
    <source>
        <dbReference type="Proteomes" id="UP000240535"/>
    </source>
</evidence>
<name>A0A2P8R4A8_9BACT</name>
<accession>A0A2P8R4A8</accession>
<dbReference type="Pfam" id="PF13847">
    <property type="entry name" value="Methyltransf_31"/>
    <property type="match status" value="1"/>
</dbReference>
<dbReference type="Gene3D" id="3.40.50.150">
    <property type="entry name" value="Vaccinia Virus protein VP39"/>
    <property type="match status" value="1"/>
</dbReference>
<dbReference type="SUPFAM" id="SSF53335">
    <property type="entry name" value="S-adenosyl-L-methionine-dependent methyltransferases"/>
    <property type="match status" value="1"/>
</dbReference>
<dbReference type="Proteomes" id="UP000240535">
    <property type="component" value="Unassembled WGS sequence"/>
</dbReference>
<keyword evidence="3 6" id="KW-0808">Transferase</keyword>
<dbReference type="InterPro" id="IPR025714">
    <property type="entry name" value="Methyltranfer_dom"/>
</dbReference>
<feature type="domain" description="Methyltransferase" evidence="5">
    <location>
        <begin position="46"/>
        <end position="154"/>
    </location>
</feature>
<keyword evidence="2 6" id="KW-0489">Methyltransferase</keyword>
<evidence type="ECO:0000256" key="3">
    <source>
        <dbReference type="ARBA" id="ARBA00022679"/>
    </source>
</evidence>
<dbReference type="GO" id="GO:0008168">
    <property type="term" value="F:methyltransferase activity"/>
    <property type="evidence" value="ECO:0007669"/>
    <property type="project" value="UniProtKB-KW"/>
</dbReference>
<comment type="pathway">
    <text evidence="1">Lipid metabolism.</text>
</comment>
<comment type="caution">
    <text evidence="6">The sequence shown here is derived from an EMBL/GenBank/DDBJ whole genome shotgun (WGS) entry which is preliminary data.</text>
</comment>
<dbReference type="OrthoDB" id="5363250at2"/>
<dbReference type="EMBL" id="PDHH01000001">
    <property type="protein sequence ID" value="PSM53319.1"/>
    <property type="molecule type" value="Genomic_DNA"/>
</dbReference>
<dbReference type="CDD" id="cd02440">
    <property type="entry name" value="AdoMet_MTases"/>
    <property type="match status" value="1"/>
</dbReference>
<organism evidence="6 7">
    <name type="scientific">Campylobacter blaseri</name>
    <dbReference type="NCBI Taxonomy" id="2042961"/>
    <lineage>
        <taxon>Bacteria</taxon>
        <taxon>Pseudomonadati</taxon>
        <taxon>Campylobacterota</taxon>
        <taxon>Epsilonproteobacteria</taxon>
        <taxon>Campylobacterales</taxon>
        <taxon>Campylobacteraceae</taxon>
        <taxon>Campylobacter</taxon>
    </lineage>
</organism>
<evidence type="ECO:0000256" key="2">
    <source>
        <dbReference type="ARBA" id="ARBA00022603"/>
    </source>
</evidence>
<gene>
    <name evidence="6" type="ORF">CQ405_01735</name>
</gene>
<evidence type="ECO:0000256" key="1">
    <source>
        <dbReference type="ARBA" id="ARBA00005189"/>
    </source>
</evidence>
<evidence type="ECO:0000313" key="6">
    <source>
        <dbReference type="EMBL" id="PSM53319.1"/>
    </source>
</evidence>
<dbReference type="RefSeq" id="WP_106869998.1">
    <property type="nucleotide sequence ID" value="NZ_CP053841.1"/>
</dbReference>
<dbReference type="AlphaFoldDB" id="A0A2P8R4A8"/>
<keyword evidence="7" id="KW-1185">Reference proteome</keyword>